<keyword evidence="5" id="KW-0067">ATP-binding</keyword>
<dbReference type="InterPro" id="IPR000719">
    <property type="entry name" value="Prot_kinase_dom"/>
</dbReference>
<evidence type="ECO:0000256" key="4">
    <source>
        <dbReference type="ARBA" id="ARBA00022777"/>
    </source>
</evidence>
<dbReference type="GO" id="GO:0005524">
    <property type="term" value="F:ATP binding"/>
    <property type="evidence" value="ECO:0007669"/>
    <property type="project" value="UniProtKB-KW"/>
</dbReference>
<evidence type="ECO:0000313" key="9">
    <source>
        <dbReference type="Proteomes" id="UP001140562"/>
    </source>
</evidence>
<dbReference type="Proteomes" id="UP001140562">
    <property type="component" value="Unassembled WGS sequence"/>
</dbReference>
<name>A0A9W8X0I8_9PLEO</name>
<sequence length="680" mass="77716">MAVEFPNAEELKTWEHERLDFVYIRNDRDRVYMQEIPPDLHEDYELFATGFLLSQDWIDIHRCTYGVSFIGFLTLMNAGPVTAQQVHTAWLRMGDDKREVYIQAAKERPDDRLRDEIFFLGHRERENVRNTNACNRGNLEHFIFGARIDDPNYIYNFEGLLDAWYKYLRDRNRDRVNEAAEKYLHLGKKHFPRYQTRIEQGTSLHAHLHSANKQQPVTDDDLVHVNKSNLFSQVEGSQWVYERTLYSHSHRLIGHKDCTKRELQLFALVGPDGNIIKQITEPYLWTIFGGLAEALHAMHYGVVVSDSTPEFNLCIPTDDWVSVINPDIKLANVVLGDAHWDYYPAYKRPQMIDFGLAFEGEDHEYAKMSHSIGTRGYHPPEQQLTPDRKQLPGFSGVRLGLHSEIYNIGLIMMSLITGRDQRMQLPGEEDWYAHDGDLDSCYSNMLHSVIVDCLNADPNKRIDLKSLLVSIKEGLAKWESVYGTANRNADAIPFYMSYDLKSKDQFPIGAKAPDHYGWPKKRKSEEVAEALIDHALYTSVRPPSPKKARTVEDTKSETSAGRLLATIAGLAAASPSPAEHSRTMLGTQSGKGDLSKTYEEIGDDMFKSESSEEIGGIVIKSLRDKQAERTAREAKEKRTDMTDNKDITRELRAELVKQEVAVKNLEYKAVDGDDDLQIAS</sequence>
<dbReference type="AlphaFoldDB" id="A0A9W8X0I8"/>
<keyword evidence="2" id="KW-0808">Transferase</keyword>
<dbReference type="OrthoDB" id="310217at2759"/>
<keyword evidence="4" id="KW-0418">Kinase</keyword>
<proteinExistence type="predicted"/>
<feature type="domain" description="Protein kinase" evidence="7">
    <location>
        <begin position="128"/>
        <end position="475"/>
    </location>
</feature>
<evidence type="ECO:0000259" key="7">
    <source>
        <dbReference type="PROSITE" id="PS50011"/>
    </source>
</evidence>
<keyword evidence="3" id="KW-0547">Nucleotide-binding</keyword>
<keyword evidence="9" id="KW-1185">Reference proteome</keyword>
<gene>
    <name evidence="8" type="ORF">N0V87_004401</name>
</gene>
<feature type="region of interest" description="Disordered" evidence="6">
    <location>
        <begin position="625"/>
        <end position="645"/>
    </location>
</feature>
<comment type="caution">
    <text evidence="8">The sequence shown here is derived from an EMBL/GenBank/DDBJ whole genome shotgun (WGS) entry which is preliminary data.</text>
</comment>
<feature type="region of interest" description="Disordered" evidence="6">
    <location>
        <begin position="573"/>
        <end position="595"/>
    </location>
</feature>
<reference evidence="8" key="1">
    <citation type="submission" date="2022-10" db="EMBL/GenBank/DDBJ databases">
        <title>Tapping the CABI collections for fungal endophytes: first genome assemblies for Collariella, Neodidymelliopsis, Ascochyta clinopodiicola, Didymella pomorum, Didymosphaeria variabile, Neocosmospora piperis and Neocucurbitaria cava.</title>
        <authorList>
            <person name="Hill R."/>
        </authorList>
    </citation>
    <scope>NUCLEOTIDE SEQUENCE</scope>
    <source>
        <strain evidence="8">IMI 360193</strain>
    </source>
</reference>
<dbReference type="SUPFAM" id="SSF56112">
    <property type="entry name" value="Protein kinase-like (PK-like)"/>
    <property type="match status" value="1"/>
</dbReference>
<dbReference type="EMBL" id="JAPEUV010000035">
    <property type="protein sequence ID" value="KAJ4337845.1"/>
    <property type="molecule type" value="Genomic_DNA"/>
</dbReference>
<evidence type="ECO:0000256" key="5">
    <source>
        <dbReference type="ARBA" id="ARBA00022840"/>
    </source>
</evidence>
<evidence type="ECO:0000256" key="3">
    <source>
        <dbReference type="ARBA" id="ARBA00022741"/>
    </source>
</evidence>
<dbReference type="Gene3D" id="1.10.510.10">
    <property type="entry name" value="Transferase(Phosphotransferase) domain 1"/>
    <property type="match status" value="1"/>
</dbReference>
<organism evidence="8 9">
    <name type="scientific">Didymella glomerata</name>
    <dbReference type="NCBI Taxonomy" id="749621"/>
    <lineage>
        <taxon>Eukaryota</taxon>
        <taxon>Fungi</taxon>
        <taxon>Dikarya</taxon>
        <taxon>Ascomycota</taxon>
        <taxon>Pezizomycotina</taxon>
        <taxon>Dothideomycetes</taxon>
        <taxon>Pleosporomycetidae</taxon>
        <taxon>Pleosporales</taxon>
        <taxon>Pleosporineae</taxon>
        <taxon>Didymellaceae</taxon>
        <taxon>Didymella</taxon>
    </lineage>
</organism>
<evidence type="ECO:0000256" key="1">
    <source>
        <dbReference type="ARBA" id="ARBA00012513"/>
    </source>
</evidence>
<evidence type="ECO:0000256" key="2">
    <source>
        <dbReference type="ARBA" id="ARBA00022679"/>
    </source>
</evidence>
<accession>A0A9W8X0I8</accession>
<dbReference type="InterPro" id="IPR050660">
    <property type="entry name" value="NEK_Ser/Thr_kinase"/>
</dbReference>
<dbReference type="InterPro" id="IPR011009">
    <property type="entry name" value="Kinase-like_dom_sf"/>
</dbReference>
<evidence type="ECO:0000313" key="8">
    <source>
        <dbReference type="EMBL" id="KAJ4337845.1"/>
    </source>
</evidence>
<dbReference type="PANTHER" id="PTHR43671">
    <property type="entry name" value="SERINE/THREONINE-PROTEIN KINASE NEK"/>
    <property type="match status" value="1"/>
</dbReference>
<dbReference type="PROSITE" id="PS50011">
    <property type="entry name" value="PROTEIN_KINASE_DOM"/>
    <property type="match status" value="1"/>
</dbReference>
<dbReference type="GO" id="GO:0004674">
    <property type="term" value="F:protein serine/threonine kinase activity"/>
    <property type="evidence" value="ECO:0007669"/>
    <property type="project" value="UniProtKB-EC"/>
</dbReference>
<dbReference type="PANTHER" id="PTHR43671:SF13">
    <property type="entry name" value="SERINE_THREONINE-PROTEIN KINASE NEK2"/>
    <property type="match status" value="1"/>
</dbReference>
<protein>
    <recommendedName>
        <fullName evidence="1">non-specific serine/threonine protein kinase</fullName>
        <ecNumber evidence="1">2.7.11.1</ecNumber>
    </recommendedName>
</protein>
<dbReference type="EC" id="2.7.11.1" evidence="1"/>
<evidence type="ECO:0000256" key="6">
    <source>
        <dbReference type="SAM" id="MobiDB-lite"/>
    </source>
</evidence>